<keyword evidence="12 14" id="KW-0407">Ion channel</keyword>
<organism evidence="18">
    <name type="scientific">Saccoglossus kowalevskii</name>
    <name type="common">Acorn worm</name>
    <dbReference type="NCBI Taxonomy" id="10224"/>
    <lineage>
        <taxon>Eukaryota</taxon>
        <taxon>Metazoa</taxon>
        <taxon>Hemichordata</taxon>
        <taxon>Enteropneusta</taxon>
        <taxon>Harrimaniidae</taxon>
        <taxon>Saccoglossus</taxon>
    </lineage>
</organism>
<dbReference type="Pfam" id="PF02931">
    <property type="entry name" value="Neur_chan_LBD"/>
    <property type="match status" value="1"/>
</dbReference>
<dbReference type="PROSITE" id="PS00236">
    <property type="entry name" value="NEUROTR_ION_CHANNEL"/>
    <property type="match status" value="1"/>
</dbReference>
<feature type="coiled-coil region" evidence="15">
    <location>
        <begin position="403"/>
        <end position="430"/>
    </location>
</feature>
<evidence type="ECO:0000256" key="10">
    <source>
        <dbReference type="ARBA" id="ARBA00023180"/>
    </source>
</evidence>
<evidence type="ECO:0000256" key="12">
    <source>
        <dbReference type="ARBA" id="ARBA00023303"/>
    </source>
</evidence>
<evidence type="ECO:0000256" key="2">
    <source>
        <dbReference type="ARBA" id="ARBA00022475"/>
    </source>
</evidence>
<comment type="subcellular location">
    <subcellularLocation>
        <location evidence="13">Synaptic cell membrane</location>
        <topology evidence="13">Multi-pass membrane protein</topology>
    </subcellularLocation>
</comment>
<keyword evidence="15" id="KW-0175">Coiled coil</keyword>
<sequence length="468" mass="53827">MSLNTMITATFVLVFVIWAGVAFGSPEESLLVQNLFTDAQYDKYIRPAPRFDVAIYVNFSLGLNVLLDVDEKSQTITLSCHTDQEWIDMRLLWNPANYSGLTEVVVPADWFWRPTIILSNAADGDYYVPRGREILLDYTGRIKNNPPAIFKIACKMDLEKFPFDVQRCTLKFSVWQYATDKILFSPSQDTVAMWSNTQSSEWYIDETSVIGSLYDHNNKSWGKISATFTLRRMPLYYLINIVLPCVVMALLTVLLFLLPSDCGEKMSFGVSILISISVFTLLVADIMPATSDSVPLIMRFLIFDLVFVAGSIVASVFVLRVHHRSKGNLSIKPWMRKLFMVCLPYCLFMEPKTKLSKVRNCQAEIKKSLPNMEEEGKHQTSQLSVFGYESSEPGNKKVQLPPYDAYVDQLREMRNEMNRQNEKDQRHDKEKEMEDDWKYMATVMDRLFLVIGLLAYIMALILMYNETQ</sequence>
<evidence type="ECO:0000256" key="5">
    <source>
        <dbReference type="ARBA" id="ARBA00023018"/>
    </source>
</evidence>
<dbReference type="OrthoDB" id="5975154at2759"/>
<feature type="transmembrane region" description="Helical" evidence="14">
    <location>
        <begin position="235"/>
        <end position="258"/>
    </location>
</feature>
<dbReference type="InterPro" id="IPR006029">
    <property type="entry name" value="Neurotrans-gated_channel_TM"/>
</dbReference>
<evidence type="ECO:0000256" key="7">
    <source>
        <dbReference type="ARBA" id="ARBA00023136"/>
    </source>
</evidence>
<dbReference type="GO" id="GO:0022848">
    <property type="term" value="F:acetylcholine-gated monoatomic cation-selective channel activity"/>
    <property type="evidence" value="ECO:0007669"/>
    <property type="project" value="InterPro"/>
</dbReference>
<proteinExistence type="evidence at transcript level"/>
<reference evidence="20" key="2">
    <citation type="submission" date="2025-05" db="UniProtKB">
        <authorList>
            <consortium name="RefSeq"/>
        </authorList>
    </citation>
    <scope>IDENTIFICATION</scope>
</reference>
<protein>
    <submittedName>
        <fullName evidence="18 20">Acetylcholine receptor alpha subunit</fullName>
    </submittedName>
</protein>
<keyword evidence="19" id="KW-1185">Reference proteome</keyword>
<evidence type="ECO:0000313" key="19">
    <source>
        <dbReference type="Proteomes" id="UP000694865"/>
    </source>
</evidence>
<feature type="signal peptide" evidence="14 20">
    <location>
        <begin position="1"/>
        <end position="24"/>
    </location>
</feature>
<dbReference type="GeneID" id="100313543"/>
<accession>D1LWV3</accession>
<dbReference type="InterPro" id="IPR036719">
    <property type="entry name" value="Neuro-gated_channel_TM_sf"/>
</dbReference>
<dbReference type="CDD" id="cd19064">
    <property type="entry name" value="LGIC_TM_nAChR"/>
    <property type="match status" value="1"/>
</dbReference>
<keyword evidence="8" id="KW-1015">Disulfide bond</keyword>
<feature type="transmembrane region" description="Helical" evidence="14">
    <location>
        <begin position="447"/>
        <end position="464"/>
    </location>
</feature>
<evidence type="ECO:0000256" key="8">
    <source>
        <dbReference type="ARBA" id="ARBA00023157"/>
    </source>
</evidence>
<dbReference type="RefSeq" id="NP_001161495.1">
    <property type="nucleotide sequence ID" value="NM_001168023.1"/>
</dbReference>
<feature type="transmembrane region" description="Helical" evidence="14">
    <location>
        <begin position="270"/>
        <end position="290"/>
    </location>
</feature>
<evidence type="ECO:0000256" key="14">
    <source>
        <dbReference type="RuleBase" id="RU000687"/>
    </source>
</evidence>
<feature type="transmembrane region" description="Helical" evidence="14">
    <location>
        <begin position="296"/>
        <end position="319"/>
    </location>
</feature>
<dbReference type="AlphaFoldDB" id="D1LWV3"/>
<keyword evidence="9 18" id="KW-0675">Receptor</keyword>
<comment type="similarity">
    <text evidence="14">Belongs to the ligand-gated ion channel (TC 1.A.9) family.</text>
</comment>
<keyword evidence="1 14" id="KW-0813">Transport</keyword>
<dbReference type="PRINTS" id="PR00252">
    <property type="entry name" value="NRIONCHANNEL"/>
</dbReference>
<evidence type="ECO:0000259" key="16">
    <source>
        <dbReference type="Pfam" id="PF02931"/>
    </source>
</evidence>
<evidence type="ECO:0000256" key="1">
    <source>
        <dbReference type="ARBA" id="ARBA00022448"/>
    </source>
</evidence>
<evidence type="ECO:0000313" key="18">
    <source>
        <dbReference type="EMBL" id="ACY92459.1"/>
    </source>
</evidence>
<evidence type="ECO:0000313" key="20">
    <source>
        <dbReference type="RefSeq" id="NP_001161495.1"/>
    </source>
</evidence>
<feature type="domain" description="Neurotransmitter-gated ion-channel transmembrane" evidence="17">
    <location>
        <begin position="241"/>
        <end position="458"/>
    </location>
</feature>
<keyword evidence="7 14" id="KW-0472">Membrane</keyword>
<keyword evidence="14 20" id="KW-0732">Signal</keyword>
<feature type="chain" id="PRO_5022250150" evidence="14 20">
    <location>
        <begin position="25"/>
        <end position="468"/>
    </location>
</feature>
<feature type="domain" description="Neurotransmitter-gated ion-channel ligand-binding" evidence="16">
    <location>
        <begin position="30"/>
        <end position="233"/>
    </location>
</feature>
<dbReference type="SUPFAM" id="SSF63712">
    <property type="entry name" value="Nicotinic receptor ligand binding domain-like"/>
    <property type="match status" value="1"/>
</dbReference>
<dbReference type="InterPro" id="IPR002394">
    <property type="entry name" value="Nicotinic_acetylcholine_rcpt"/>
</dbReference>
<dbReference type="PANTHER" id="PTHR18945">
    <property type="entry name" value="NEUROTRANSMITTER GATED ION CHANNEL"/>
    <property type="match status" value="1"/>
</dbReference>
<dbReference type="KEGG" id="sko:100313543"/>
<dbReference type="Gene3D" id="1.20.58.390">
    <property type="entry name" value="Neurotransmitter-gated ion-channel transmembrane domain"/>
    <property type="match status" value="2"/>
</dbReference>
<dbReference type="CDD" id="cd18997">
    <property type="entry name" value="LGIC_ECD_nAChR"/>
    <property type="match status" value="1"/>
</dbReference>
<name>D1LWV3_SACKO</name>
<dbReference type="InterPro" id="IPR036734">
    <property type="entry name" value="Neur_chan_lig-bd_sf"/>
</dbReference>
<dbReference type="FunFam" id="1.20.58.390:FF:000043">
    <property type="entry name" value="AcetylCholine Receptor"/>
    <property type="match status" value="1"/>
</dbReference>
<keyword evidence="3 14" id="KW-0812">Transmembrane</keyword>
<evidence type="ECO:0000256" key="11">
    <source>
        <dbReference type="ARBA" id="ARBA00023286"/>
    </source>
</evidence>
<gene>
    <name evidence="20" type="primary">LOC100313543</name>
</gene>
<keyword evidence="4 14" id="KW-1133">Transmembrane helix</keyword>
<dbReference type="Pfam" id="PF02932">
    <property type="entry name" value="Neur_chan_memb"/>
    <property type="match status" value="1"/>
</dbReference>
<keyword evidence="5" id="KW-0770">Synapse</keyword>
<dbReference type="PRINTS" id="PR00254">
    <property type="entry name" value="NICOTINICR"/>
</dbReference>
<keyword evidence="6 14" id="KW-0406">Ion transport</keyword>
<evidence type="ECO:0000256" key="4">
    <source>
        <dbReference type="ARBA" id="ARBA00022989"/>
    </source>
</evidence>
<dbReference type="GO" id="GO:0045211">
    <property type="term" value="C:postsynaptic membrane"/>
    <property type="evidence" value="ECO:0007669"/>
    <property type="project" value="InterPro"/>
</dbReference>
<dbReference type="InterPro" id="IPR018000">
    <property type="entry name" value="Neurotransmitter_ion_chnl_CS"/>
</dbReference>
<evidence type="ECO:0000256" key="3">
    <source>
        <dbReference type="ARBA" id="ARBA00022692"/>
    </source>
</evidence>
<dbReference type="InterPro" id="IPR038050">
    <property type="entry name" value="Neuro_actylchol_rec"/>
</dbReference>
<keyword evidence="2" id="KW-1003">Cell membrane</keyword>
<dbReference type="EMBL" id="GU075930">
    <property type="protein sequence ID" value="ACY92459.1"/>
    <property type="molecule type" value="mRNA"/>
</dbReference>
<dbReference type="InterPro" id="IPR006202">
    <property type="entry name" value="Neur_chan_lig-bd"/>
</dbReference>
<evidence type="ECO:0000256" key="13">
    <source>
        <dbReference type="ARBA" id="ARBA00034099"/>
    </source>
</evidence>
<dbReference type="SUPFAM" id="SSF90112">
    <property type="entry name" value="Neurotransmitter-gated ion-channel transmembrane pore"/>
    <property type="match status" value="1"/>
</dbReference>
<keyword evidence="11" id="KW-1071">Ligand-gated ion channel</keyword>
<dbReference type="Proteomes" id="UP000694865">
    <property type="component" value="Unplaced"/>
</dbReference>
<evidence type="ECO:0000256" key="15">
    <source>
        <dbReference type="SAM" id="Coils"/>
    </source>
</evidence>
<dbReference type="InterPro" id="IPR006201">
    <property type="entry name" value="Neur_channel"/>
</dbReference>
<reference evidence="18" key="1">
    <citation type="submission" date="2009-10" db="EMBL/GenBank/DDBJ databases">
        <authorList>
            <person name="Freeman R.M.Jr."/>
            <person name="Wu M.M."/>
            <person name="Gerhart J.J."/>
        </authorList>
    </citation>
    <scope>NUCLEOTIDE SEQUENCE</scope>
</reference>
<dbReference type="GO" id="GO:0004888">
    <property type="term" value="F:transmembrane signaling receptor activity"/>
    <property type="evidence" value="ECO:0007669"/>
    <property type="project" value="InterPro"/>
</dbReference>
<evidence type="ECO:0000256" key="9">
    <source>
        <dbReference type="ARBA" id="ARBA00023170"/>
    </source>
</evidence>
<evidence type="ECO:0000256" key="6">
    <source>
        <dbReference type="ARBA" id="ARBA00023065"/>
    </source>
</evidence>
<evidence type="ECO:0000259" key="17">
    <source>
        <dbReference type="Pfam" id="PF02932"/>
    </source>
</evidence>
<dbReference type="FunFam" id="2.70.170.10:FF:000028">
    <property type="entry name" value="AcetylCholine Receptor"/>
    <property type="match status" value="1"/>
</dbReference>
<dbReference type="Gene3D" id="2.70.170.10">
    <property type="entry name" value="Neurotransmitter-gated ion-channel ligand-binding domain"/>
    <property type="match status" value="1"/>
</dbReference>
<keyword evidence="10" id="KW-0325">Glycoprotein</keyword>